<proteinExistence type="predicted"/>
<gene>
    <name evidence="3" type="ORF">BDW02DRAFT_497244</name>
</gene>
<protein>
    <submittedName>
        <fullName evidence="3">HET-domain-containing protein</fullName>
    </submittedName>
</protein>
<dbReference type="AlphaFoldDB" id="A0A6A5KHF0"/>
<name>A0A6A5KHF0_9PLEO</name>
<dbReference type="InterPro" id="IPR010730">
    <property type="entry name" value="HET"/>
</dbReference>
<dbReference type="PANTHER" id="PTHR24148">
    <property type="entry name" value="ANKYRIN REPEAT DOMAIN-CONTAINING PROTEIN 39 HOMOLOG-RELATED"/>
    <property type="match status" value="1"/>
</dbReference>
<evidence type="ECO:0000313" key="4">
    <source>
        <dbReference type="Proteomes" id="UP000800040"/>
    </source>
</evidence>
<evidence type="ECO:0000256" key="1">
    <source>
        <dbReference type="SAM" id="MobiDB-lite"/>
    </source>
</evidence>
<evidence type="ECO:0000259" key="2">
    <source>
        <dbReference type="Pfam" id="PF06985"/>
    </source>
</evidence>
<dbReference type="OrthoDB" id="2157530at2759"/>
<organism evidence="3 4">
    <name type="scientific">Decorospora gaudefroyi</name>
    <dbReference type="NCBI Taxonomy" id="184978"/>
    <lineage>
        <taxon>Eukaryota</taxon>
        <taxon>Fungi</taxon>
        <taxon>Dikarya</taxon>
        <taxon>Ascomycota</taxon>
        <taxon>Pezizomycotina</taxon>
        <taxon>Dothideomycetes</taxon>
        <taxon>Pleosporomycetidae</taxon>
        <taxon>Pleosporales</taxon>
        <taxon>Pleosporineae</taxon>
        <taxon>Pleosporaceae</taxon>
        <taxon>Decorospora</taxon>
    </lineage>
</organism>
<feature type="region of interest" description="Disordered" evidence="1">
    <location>
        <begin position="1"/>
        <end position="21"/>
    </location>
</feature>
<dbReference type="InterPro" id="IPR052895">
    <property type="entry name" value="HetReg/Transcr_Mod"/>
</dbReference>
<accession>A0A6A5KHF0</accession>
<dbReference type="EMBL" id="ML975295">
    <property type="protein sequence ID" value="KAF1834902.1"/>
    <property type="molecule type" value="Genomic_DNA"/>
</dbReference>
<dbReference type="Proteomes" id="UP000800040">
    <property type="component" value="Unassembled WGS sequence"/>
</dbReference>
<evidence type="ECO:0000313" key="3">
    <source>
        <dbReference type="EMBL" id="KAF1834902.1"/>
    </source>
</evidence>
<reference evidence="3" key="1">
    <citation type="submission" date="2020-01" db="EMBL/GenBank/DDBJ databases">
        <authorList>
            <consortium name="DOE Joint Genome Institute"/>
            <person name="Haridas S."/>
            <person name="Albert R."/>
            <person name="Binder M."/>
            <person name="Bloem J."/>
            <person name="Labutti K."/>
            <person name="Salamov A."/>
            <person name="Andreopoulos B."/>
            <person name="Baker S.E."/>
            <person name="Barry K."/>
            <person name="Bills G."/>
            <person name="Bluhm B.H."/>
            <person name="Cannon C."/>
            <person name="Castanera R."/>
            <person name="Culley D.E."/>
            <person name="Daum C."/>
            <person name="Ezra D."/>
            <person name="Gonzalez J.B."/>
            <person name="Henrissat B."/>
            <person name="Kuo A."/>
            <person name="Liang C."/>
            <person name="Lipzen A."/>
            <person name="Lutzoni F."/>
            <person name="Magnuson J."/>
            <person name="Mondo S."/>
            <person name="Nolan M."/>
            <person name="Ohm R."/>
            <person name="Pangilinan J."/>
            <person name="Park H.-J."/>
            <person name="Ramirez L."/>
            <person name="Alfaro M."/>
            <person name="Sun H."/>
            <person name="Tritt A."/>
            <person name="Yoshinaga Y."/>
            <person name="Zwiers L.-H."/>
            <person name="Turgeon B.G."/>
            <person name="Goodwin S.B."/>
            <person name="Spatafora J.W."/>
            <person name="Crous P.W."/>
            <person name="Grigoriev I.V."/>
        </authorList>
    </citation>
    <scope>NUCLEOTIDE SEQUENCE</scope>
    <source>
        <strain evidence="3">P77</strain>
    </source>
</reference>
<feature type="non-terminal residue" evidence="3">
    <location>
        <position position="334"/>
    </location>
</feature>
<feature type="domain" description="Heterokaryon incompatibility" evidence="2">
    <location>
        <begin position="61"/>
        <end position="208"/>
    </location>
</feature>
<dbReference type="Pfam" id="PF06985">
    <property type="entry name" value="HET"/>
    <property type="match status" value="1"/>
</dbReference>
<keyword evidence="4" id="KW-1185">Reference proteome</keyword>
<dbReference type="PANTHER" id="PTHR24148:SF73">
    <property type="entry name" value="HET DOMAIN PROTEIN (AFU_ORTHOLOGUE AFUA_8G01020)"/>
    <property type="match status" value="1"/>
</dbReference>
<sequence length="334" mass="38394">MAPKAAIKGRKDSSPSNSSAFKHEDLDYRRGAIRLIRILPQLSKTGLIQCQIWHDNVGAKYDCLSYVWGSESNQKQILINGKTHMVRENLWDFMRVARKKYASPPRTFWIDALCINQGSIPERNHQVAQMGSIYSNAGHVLAWLGLSENISRAFSVVFSPRLFALEDWFDDYQRKWVDRNMQTDMQLKKDWFSVVRNPYWTRAWITQEIYLARNITMLVNDLEVEPKHIANVALGLIFYINDLPGHPTVSQGYDNSALVFATYIKTMCQDPNRPRTQKLVSLLGQLPGRQSLLIHDRVYSLLSIASDTSSITVDYRCSKDTLLRQLLGVYKTSM</sequence>